<evidence type="ECO:0000256" key="7">
    <source>
        <dbReference type="ARBA" id="ARBA00023237"/>
    </source>
</evidence>
<dbReference type="PANTHER" id="PTHR30026">
    <property type="entry name" value="OUTER MEMBRANE PROTEIN TOLC"/>
    <property type="match status" value="1"/>
</dbReference>
<protein>
    <submittedName>
        <fullName evidence="10">TolC family protein</fullName>
    </submittedName>
</protein>
<feature type="signal peptide" evidence="9">
    <location>
        <begin position="1"/>
        <end position="23"/>
    </location>
</feature>
<keyword evidence="4" id="KW-1134">Transmembrane beta strand</keyword>
<dbReference type="Proteomes" id="UP001209229">
    <property type="component" value="Unassembled WGS sequence"/>
</dbReference>
<evidence type="ECO:0000256" key="5">
    <source>
        <dbReference type="ARBA" id="ARBA00022692"/>
    </source>
</evidence>
<evidence type="ECO:0000256" key="8">
    <source>
        <dbReference type="SAM" id="Coils"/>
    </source>
</evidence>
<evidence type="ECO:0000256" key="4">
    <source>
        <dbReference type="ARBA" id="ARBA00022452"/>
    </source>
</evidence>
<dbReference type="PANTHER" id="PTHR30026:SF21">
    <property type="entry name" value="SLR1270 PROTEIN"/>
    <property type="match status" value="1"/>
</dbReference>
<evidence type="ECO:0000256" key="3">
    <source>
        <dbReference type="ARBA" id="ARBA00022448"/>
    </source>
</evidence>
<keyword evidence="9" id="KW-0732">Signal</keyword>
<accession>A0AAE3M501</accession>
<name>A0AAE3M501_9BACT</name>
<comment type="similarity">
    <text evidence="2">Belongs to the outer membrane factor (OMF) (TC 1.B.17) family.</text>
</comment>
<proteinExistence type="inferred from homology"/>
<reference evidence="10" key="1">
    <citation type="submission" date="2022-10" db="EMBL/GenBank/DDBJ databases">
        <authorList>
            <person name="Yu W.X."/>
        </authorList>
    </citation>
    <scope>NUCLEOTIDE SEQUENCE</scope>
    <source>
        <strain evidence="10">AAT</strain>
    </source>
</reference>
<dbReference type="SUPFAM" id="SSF56954">
    <property type="entry name" value="Outer membrane efflux proteins (OEP)"/>
    <property type="match status" value="1"/>
</dbReference>
<evidence type="ECO:0000256" key="9">
    <source>
        <dbReference type="SAM" id="SignalP"/>
    </source>
</evidence>
<dbReference type="EMBL" id="JAPDPJ010000021">
    <property type="protein sequence ID" value="MCW3786942.1"/>
    <property type="molecule type" value="Genomic_DNA"/>
</dbReference>
<keyword evidence="7" id="KW-0998">Cell outer membrane</keyword>
<dbReference type="GO" id="GO:1990281">
    <property type="term" value="C:efflux pump complex"/>
    <property type="evidence" value="ECO:0007669"/>
    <property type="project" value="TreeGrafter"/>
</dbReference>
<evidence type="ECO:0000256" key="1">
    <source>
        <dbReference type="ARBA" id="ARBA00004442"/>
    </source>
</evidence>
<keyword evidence="8" id="KW-0175">Coiled coil</keyword>
<dbReference type="RefSeq" id="WP_301190507.1">
    <property type="nucleotide sequence ID" value="NZ_JAPDPJ010000021.1"/>
</dbReference>
<dbReference type="InterPro" id="IPR051906">
    <property type="entry name" value="TolC-like"/>
</dbReference>
<feature type="chain" id="PRO_5042165591" evidence="9">
    <location>
        <begin position="24"/>
        <end position="444"/>
    </location>
</feature>
<keyword evidence="3" id="KW-0813">Transport</keyword>
<dbReference type="AlphaFoldDB" id="A0AAE3M501"/>
<dbReference type="Gene3D" id="1.20.1600.10">
    <property type="entry name" value="Outer membrane efflux proteins (OEP)"/>
    <property type="match status" value="1"/>
</dbReference>
<dbReference type="InterPro" id="IPR003423">
    <property type="entry name" value="OMP_efflux"/>
</dbReference>
<evidence type="ECO:0000256" key="6">
    <source>
        <dbReference type="ARBA" id="ARBA00023136"/>
    </source>
</evidence>
<comment type="caution">
    <text evidence="10">The sequence shown here is derived from an EMBL/GenBank/DDBJ whole genome shotgun (WGS) entry which is preliminary data.</text>
</comment>
<dbReference type="Pfam" id="PF02321">
    <property type="entry name" value="OEP"/>
    <property type="match status" value="2"/>
</dbReference>
<gene>
    <name evidence="10" type="ORF">OM075_10715</name>
</gene>
<evidence type="ECO:0000313" key="10">
    <source>
        <dbReference type="EMBL" id="MCW3786942.1"/>
    </source>
</evidence>
<comment type="subcellular location">
    <subcellularLocation>
        <location evidence="1">Cell outer membrane</location>
    </subcellularLocation>
</comment>
<dbReference type="GO" id="GO:0015288">
    <property type="term" value="F:porin activity"/>
    <property type="evidence" value="ECO:0007669"/>
    <property type="project" value="TreeGrafter"/>
</dbReference>
<keyword evidence="6" id="KW-0472">Membrane</keyword>
<dbReference type="GO" id="GO:0015562">
    <property type="term" value="F:efflux transmembrane transporter activity"/>
    <property type="evidence" value="ECO:0007669"/>
    <property type="project" value="InterPro"/>
</dbReference>
<dbReference type="GO" id="GO:0009279">
    <property type="term" value="C:cell outer membrane"/>
    <property type="evidence" value="ECO:0007669"/>
    <property type="project" value="UniProtKB-SubCell"/>
</dbReference>
<keyword evidence="5" id="KW-0812">Transmembrane</keyword>
<evidence type="ECO:0000256" key="2">
    <source>
        <dbReference type="ARBA" id="ARBA00007613"/>
    </source>
</evidence>
<organism evidence="10 11">
    <name type="scientific">Plebeiibacterium sediminum</name>
    <dbReference type="NCBI Taxonomy" id="2992112"/>
    <lineage>
        <taxon>Bacteria</taxon>
        <taxon>Pseudomonadati</taxon>
        <taxon>Bacteroidota</taxon>
        <taxon>Bacteroidia</taxon>
        <taxon>Marinilabiliales</taxon>
        <taxon>Marinilabiliaceae</taxon>
        <taxon>Plebeiibacterium</taxon>
    </lineage>
</organism>
<keyword evidence="11" id="KW-1185">Reference proteome</keyword>
<evidence type="ECO:0000313" key="11">
    <source>
        <dbReference type="Proteomes" id="UP001209229"/>
    </source>
</evidence>
<feature type="coiled-coil region" evidence="8">
    <location>
        <begin position="204"/>
        <end position="240"/>
    </location>
</feature>
<sequence>MNKFKLLLAIAVLSIITTAKSYAEVTDSTNVFSLQQALNLAEKNNREILKSIAEVDGAKADNLKAMASFLPAIELSSTYSSTNDALYSFMYKLQRQVVSPADFDPTILNDPGTNDMFNTQVSVMQPIINVDAWNGKSAASSALKATQLKSEFTKEHVLFAVKQTYFGLQLAKNRLTVIEKAHSAASAYLKMAEDNMKQGYLKDADVLSVKVRLLELEAQKKEAENQIQSVSEMLNFLTGRNINAPIQIADRIEKIDFTAKGINDVSNRADVLAMRYGMKAHEQMKNSAMMKFVPRVNGFGMYNMYDENIGGFDANSWMFGVSLQWKLFNGGQNLGNYKKAKADFNYSQNDYHQYLDKGNMELSGALRTIHVTESNVVTYETASEQAKESLRIRTNRYKEGMERTSDLLAAEATYAESELKYLNAIYQYNISVFKYELLSSESKL</sequence>